<dbReference type="SUPFAM" id="SSF50630">
    <property type="entry name" value="Acid proteases"/>
    <property type="match status" value="1"/>
</dbReference>
<feature type="transmembrane region" description="Helical" evidence="1">
    <location>
        <begin position="434"/>
        <end position="461"/>
    </location>
</feature>
<dbReference type="EMBL" id="JAVHJL010000004">
    <property type="protein sequence ID" value="KAK6505346.1"/>
    <property type="molecule type" value="Genomic_DNA"/>
</dbReference>
<protein>
    <recommendedName>
        <fullName evidence="3">Peptidase A1 domain-containing protein</fullName>
    </recommendedName>
</protein>
<evidence type="ECO:0000313" key="4">
    <source>
        <dbReference type="EMBL" id="KAK6505346.1"/>
    </source>
</evidence>
<dbReference type="Proteomes" id="UP001370758">
    <property type="component" value="Unassembled WGS sequence"/>
</dbReference>
<dbReference type="Gene3D" id="2.40.70.10">
    <property type="entry name" value="Acid Proteases"/>
    <property type="match status" value="1"/>
</dbReference>
<accession>A0AAV9WCT6</accession>
<keyword evidence="1" id="KW-0472">Membrane</keyword>
<dbReference type="Pfam" id="PF00026">
    <property type="entry name" value="Asp"/>
    <property type="match status" value="1"/>
</dbReference>
<evidence type="ECO:0000256" key="1">
    <source>
        <dbReference type="SAM" id="Phobius"/>
    </source>
</evidence>
<evidence type="ECO:0000313" key="5">
    <source>
        <dbReference type="Proteomes" id="UP001370758"/>
    </source>
</evidence>
<dbReference type="InterPro" id="IPR033121">
    <property type="entry name" value="PEPTIDASE_A1"/>
</dbReference>
<feature type="chain" id="PRO_5043776766" description="Peptidase A1 domain-containing protein" evidence="2">
    <location>
        <begin position="27"/>
        <end position="527"/>
    </location>
</feature>
<comment type="caution">
    <text evidence="4">The sequence shown here is derived from an EMBL/GenBank/DDBJ whole genome shotgun (WGS) entry which is preliminary data.</text>
</comment>
<evidence type="ECO:0000256" key="2">
    <source>
        <dbReference type="SAM" id="SignalP"/>
    </source>
</evidence>
<feature type="signal peptide" evidence="2">
    <location>
        <begin position="1"/>
        <end position="26"/>
    </location>
</feature>
<keyword evidence="5" id="KW-1185">Reference proteome</keyword>
<keyword evidence="1" id="KW-1133">Transmembrane helix</keyword>
<name>A0AAV9WCT6_9PEZI</name>
<dbReference type="AlphaFoldDB" id="A0AAV9WCT6"/>
<reference evidence="4 5" key="1">
    <citation type="submission" date="2023-08" db="EMBL/GenBank/DDBJ databases">
        <authorList>
            <person name="Palmer J.M."/>
        </authorList>
    </citation>
    <scope>NUCLEOTIDE SEQUENCE [LARGE SCALE GENOMIC DNA]</scope>
    <source>
        <strain evidence="4 5">TWF481</strain>
    </source>
</reference>
<sequence>MVDNILYSIIAAALVGVVAIFPTASCAKPPCSTSSTPVCLNLQNCTNVDAWGLQIEVGTKGQARQKICLVPSTVINATYTLGSEICNNYNSNGLNKTCQASHGGAFDRSLLAGFASRSTSMYNGVEGFWNDLNGPVETFGNVEFAVAGFTQLKDYEIGVVTNGTKYNLGQLGLGPKSSFLQALKDQGFIDRLVFGFDAGSQSPYNPRPGHIVLGGYDQSRVVGNFAEFDINYEDTEFRPCPFRVEIQKIDVLFEKTMKTTAFIDMESRNPYACIEPYDNLFRFPSGRLASLESIGLGQGRVNSDWLPNLQVNEPGWRYKAGNPGAFSLDIVLNGLDEDFKIVIPNEELAHPLRGIDNNGSWAVDSNYTELNIFQESAVRNTIVLGKAFLSQVYLAVDYEAGKFYLAASSPSTAGCNPVPFGCSNDGVKKGSITVAGYVGLAFGILSFLILGILLGLGIWFWKSGRLDRYRRRGVNITERVPDFGPYTQQNTKDMRALARQASLRPCSNESPDRQTFGSAIGLRRTMS</sequence>
<proteinExistence type="predicted"/>
<keyword evidence="2" id="KW-0732">Signal</keyword>
<gene>
    <name evidence="4" type="ORF">TWF481_007251</name>
</gene>
<organism evidence="4 5">
    <name type="scientific">Arthrobotrys musiformis</name>
    <dbReference type="NCBI Taxonomy" id="47236"/>
    <lineage>
        <taxon>Eukaryota</taxon>
        <taxon>Fungi</taxon>
        <taxon>Dikarya</taxon>
        <taxon>Ascomycota</taxon>
        <taxon>Pezizomycotina</taxon>
        <taxon>Orbiliomycetes</taxon>
        <taxon>Orbiliales</taxon>
        <taxon>Orbiliaceae</taxon>
        <taxon>Arthrobotrys</taxon>
    </lineage>
</organism>
<feature type="domain" description="Peptidase A1" evidence="3">
    <location>
        <begin position="178"/>
        <end position="256"/>
    </location>
</feature>
<evidence type="ECO:0000259" key="3">
    <source>
        <dbReference type="Pfam" id="PF00026"/>
    </source>
</evidence>
<dbReference type="InterPro" id="IPR021109">
    <property type="entry name" value="Peptidase_aspartic_dom_sf"/>
</dbReference>
<keyword evidence="1" id="KW-0812">Transmembrane</keyword>